<feature type="transmembrane region" description="Helical" evidence="7">
    <location>
        <begin position="368"/>
        <end position="387"/>
    </location>
</feature>
<evidence type="ECO:0000256" key="4">
    <source>
        <dbReference type="ARBA" id="ARBA00022692"/>
    </source>
</evidence>
<evidence type="ECO:0000256" key="7">
    <source>
        <dbReference type="SAM" id="Phobius"/>
    </source>
</evidence>
<feature type="transmembrane region" description="Helical" evidence="7">
    <location>
        <begin position="247"/>
        <end position="268"/>
    </location>
</feature>
<dbReference type="PANTHER" id="PTHR23517:SF2">
    <property type="entry name" value="MULTIDRUG RESISTANCE PROTEIN MDTH"/>
    <property type="match status" value="1"/>
</dbReference>
<dbReference type="GO" id="GO:0005886">
    <property type="term" value="C:plasma membrane"/>
    <property type="evidence" value="ECO:0007669"/>
    <property type="project" value="UniProtKB-SubCell"/>
</dbReference>
<evidence type="ECO:0000256" key="6">
    <source>
        <dbReference type="ARBA" id="ARBA00023136"/>
    </source>
</evidence>
<evidence type="ECO:0000313" key="9">
    <source>
        <dbReference type="EMBL" id="QCI23427.1"/>
    </source>
</evidence>
<name>A0A4D6Y2R5_BUCMH</name>
<dbReference type="RefSeq" id="WP_158336636.1">
    <property type="nucleotide sequence ID" value="NZ_CP033004.1"/>
</dbReference>
<dbReference type="EMBL" id="CP033004">
    <property type="protein sequence ID" value="QCI23427.1"/>
    <property type="molecule type" value="Genomic_DNA"/>
</dbReference>
<gene>
    <name evidence="9" type="ORF">D9V73_02160</name>
</gene>
<keyword evidence="6 7" id="KW-0472">Membrane</keyword>
<keyword evidence="3" id="KW-1003">Cell membrane</keyword>
<dbReference type="PANTHER" id="PTHR23517">
    <property type="entry name" value="RESISTANCE PROTEIN MDTM, PUTATIVE-RELATED-RELATED"/>
    <property type="match status" value="1"/>
</dbReference>
<keyword evidence="2" id="KW-0813">Transport</keyword>
<dbReference type="Proteomes" id="UP000298566">
    <property type="component" value="Chromosome"/>
</dbReference>
<dbReference type="InterPro" id="IPR036259">
    <property type="entry name" value="MFS_trans_sf"/>
</dbReference>
<feature type="transmembrane region" description="Helical" evidence="7">
    <location>
        <begin position="47"/>
        <end position="67"/>
    </location>
</feature>
<proteinExistence type="predicted"/>
<evidence type="ECO:0000256" key="5">
    <source>
        <dbReference type="ARBA" id="ARBA00022989"/>
    </source>
</evidence>
<dbReference type="InterPro" id="IPR011701">
    <property type="entry name" value="MFS"/>
</dbReference>
<dbReference type="InterPro" id="IPR050171">
    <property type="entry name" value="MFS_Transporters"/>
</dbReference>
<feature type="transmembrane region" description="Helical" evidence="7">
    <location>
        <begin position="164"/>
        <end position="191"/>
    </location>
</feature>
<evidence type="ECO:0000256" key="2">
    <source>
        <dbReference type="ARBA" id="ARBA00022448"/>
    </source>
</evidence>
<accession>A0A4D6Y2R5</accession>
<evidence type="ECO:0000256" key="3">
    <source>
        <dbReference type="ARBA" id="ARBA00022475"/>
    </source>
</evidence>
<comment type="subcellular location">
    <subcellularLocation>
        <location evidence="1">Cell membrane</location>
        <topology evidence="1">Multi-pass membrane protein</topology>
    </subcellularLocation>
</comment>
<dbReference type="PROSITE" id="PS50850">
    <property type="entry name" value="MFS"/>
    <property type="match status" value="1"/>
</dbReference>
<evidence type="ECO:0000259" key="8">
    <source>
        <dbReference type="PROSITE" id="PS50850"/>
    </source>
</evidence>
<organism evidence="9 10">
    <name type="scientific">Buchnera aphidicola subsp. Melaphis rhois</name>
    <dbReference type="NCBI Taxonomy" id="118103"/>
    <lineage>
        <taxon>Bacteria</taxon>
        <taxon>Pseudomonadati</taxon>
        <taxon>Pseudomonadota</taxon>
        <taxon>Gammaproteobacteria</taxon>
        <taxon>Enterobacterales</taxon>
        <taxon>Erwiniaceae</taxon>
        <taxon>Buchnera</taxon>
    </lineage>
</organism>
<dbReference type="Gene3D" id="1.20.1250.20">
    <property type="entry name" value="MFS general substrate transporter like domains"/>
    <property type="match status" value="1"/>
</dbReference>
<evidence type="ECO:0000313" key="10">
    <source>
        <dbReference type="Proteomes" id="UP000298566"/>
    </source>
</evidence>
<dbReference type="InterPro" id="IPR020846">
    <property type="entry name" value="MFS_dom"/>
</dbReference>
<feature type="transmembrane region" description="Helical" evidence="7">
    <location>
        <begin position="303"/>
        <end position="326"/>
    </location>
</feature>
<feature type="transmembrane region" description="Helical" evidence="7">
    <location>
        <begin position="136"/>
        <end position="158"/>
    </location>
</feature>
<keyword evidence="5 7" id="KW-1133">Transmembrane helix</keyword>
<evidence type="ECO:0000256" key="1">
    <source>
        <dbReference type="ARBA" id="ARBA00004651"/>
    </source>
</evidence>
<feature type="transmembrane region" description="Helical" evidence="7">
    <location>
        <begin position="79"/>
        <end position="99"/>
    </location>
</feature>
<dbReference type="Pfam" id="PF07690">
    <property type="entry name" value="MFS_1"/>
    <property type="match status" value="1"/>
</dbReference>
<feature type="transmembrane region" description="Helical" evidence="7">
    <location>
        <begin position="280"/>
        <end position="297"/>
    </location>
</feature>
<sequence length="388" mass="44566">MNKFNISLIELRIIIALCIVFALRVLGMFIVLPVFSVYGIFLKDSTSFLIGVAIGVYGLFQAIFQIPYGWLSDKIGRKFVIILGLLFFFVGSFICFRSNSIWGMMLGRSLQGSGAISSVCMALLSDIISERNKTKAMGLLGISFGISFMFSIVFSPIIVRMFGFHFLFLVSMLLSIICIIVVWYVIPLPLFSYNIFFVKHEFKKVLNVFKNYTLFQFNLSIFFLHVLLTLHFIIIPVQSNVSKIFVNFSWIIYLTTIMFSFFIVFSISKYLKNKYIKLEISLSIFFLVVSNIIFLFFKNNYFFLIIGLQIFFMVFSFLEMVLPISVSRHAPLKYKGTAMAIYSISQFFGSSIGGILGGIILNHYNSDGLFLFELVVSFLWLLINIRYF</sequence>
<protein>
    <submittedName>
        <fullName evidence="9">MFS transporter</fullName>
    </submittedName>
</protein>
<keyword evidence="4 7" id="KW-0812">Transmembrane</keyword>
<dbReference type="AlphaFoldDB" id="A0A4D6Y2R5"/>
<dbReference type="SUPFAM" id="SSF103473">
    <property type="entry name" value="MFS general substrate transporter"/>
    <property type="match status" value="1"/>
</dbReference>
<feature type="domain" description="Major facilitator superfamily (MFS) profile" evidence="8">
    <location>
        <begin position="13"/>
        <end position="388"/>
    </location>
</feature>
<feature type="transmembrane region" description="Helical" evidence="7">
    <location>
        <begin position="12"/>
        <end position="41"/>
    </location>
</feature>
<feature type="transmembrane region" description="Helical" evidence="7">
    <location>
        <begin position="338"/>
        <end position="362"/>
    </location>
</feature>
<dbReference type="OrthoDB" id="9764259at2"/>
<feature type="transmembrane region" description="Helical" evidence="7">
    <location>
        <begin position="212"/>
        <end position="235"/>
    </location>
</feature>
<reference evidence="9 10" key="1">
    <citation type="submission" date="2018-10" db="EMBL/GenBank/DDBJ databases">
        <title>Comparative functional genomics of the obligate endosymbiont Buchnera aphidicola.</title>
        <authorList>
            <person name="Chong R.A."/>
        </authorList>
    </citation>
    <scope>NUCLEOTIDE SEQUENCE [LARGE SCALE GENOMIC DNA]</scope>
    <source>
        <strain evidence="9 10">Mrh</strain>
    </source>
</reference>
<dbReference type="GO" id="GO:0022857">
    <property type="term" value="F:transmembrane transporter activity"/>
    <property type="evidence" value="ECO:0007669"/>
    <property type="project" value="InterPro"/>
</dbReference>